<dbReference type="NCBIfam" id="NF047636">
    <property type="entry name" value="CC_3452_fam"/>
    <property type="match status" value="1"/>
</dbReference>
<organism evidence="2 3">
    <name type="scientific">Sphingomonas rustica</name>
    <dbReference type="NCBI Taxonomy" id="3103142"/>
    <lineage>
        <taxon>Bacteria</taxon>
        <taxon>Pseudomonadati</taxon>
        <taxon>Pseudomonadota</taxon>
        <taxon>Alphaproteobacteria</taxon>
        <taxon>Sphingomonadales</taxon>
        <taxon>Sphingomonadaceae</taxon>
        <taxon>Sphingomonas</taxon>
    </lineage>
</organism>
<evidence type="ECO:0008006" key="4">
    <source>
        <dbReference type="Google" id="ProtNLM"/>
    </source>
</evidence>
<evidence type="ECO:0000313" key="2">
    <source>
        <dbReference type="EMBL" id="MEN3747275.1"/>
    </source>
</evidence>
<dbReference type="InterPro" id="IPR058513">
    <property type="entry name" value="DUF8200"/>
</dbReference>
<accession>A0ABV0B6R7</accession>
<feature type="chain" id="PRO_5047025161" description="UrcA family protein" evidence="1">
    <location>
        <begin position="25"/>
        <end position="105"/>
    </location>
</feature>
<reference evidence="2 3" key="1">
    <citation type="submission" date="2024-05" db="EMBL/GenBank/DDBJ databases">
        <title>Sphingomonas sp. HF-S3 16S ribosomal RNA gene Genome sequencing and assembly.</title>
        <authorList>
            <person name="Lee H."/>
        </authorList>
    </citation>
    <scope>NUCLEOTIDE SEQUENCE [LARGE SCALE GENOMIC DNA]</scope>
    <source>
        <strain evidence="2 3">HF-S3</strain>
    </source>
</reference>
<dbReference type="Pfam" id="PF26624">
    <property type="entry name" value="DUF8200"/>
    <property type="match status" value="1"/>
</dbReference>
<dbReference type="InterPro" id="IPR058067">
    <property type="entry name" value="CC_3452-like"/>
</dbReference>
<evidence type="ECO:0000256" key="1">
    <source>
        <dbReference type="SAM" id="SignalP"/>
    </source>
</evidence>
<evidence type="ECO:0000313" key="3">
    <source>
        <dbReference type="Proteomes" id="UP001427805"/>
    </source>
</evidence>
<comment type="caution">
    <text evidence="2">The sequence shown here is derived from an EMBL/GenBank/DDBJ whole genome shotgun (WGS) entry which is preliminary data.</text>
</comment>
<protein>
    <recommendedName>
        <fullName evidence="4">UrcA family protein</fullName>
    </recommendedName>
</protein>
<feature type="signal peptide" evidence="1">
    <location>
        <begin position="1"/>
        <end position="24"/>
    </location>
</feature>
<gene>
    <name evidence="2" type="ORF">TPR58_08845</name>
</gene>
<keyword evidence="1" id="KW-0732">Signal</keyword>
<dbReference type="Proteomes" id="UP001427805">
    <property type="component" value="Unassembled WGS sequence"/>
</dbReference>
<name>A0ABV0B6R7_9SPHN</name>
<sequence>MTRFLAVAAAAAATLALTPAAGIAQTPGGAYYTATAEAAPAKSSVVTRSTIWRCTETTCIAPKATARDAIMCELVAREVGKLASFAVKGEAFDAASLDKCNARAK</sequence>
<dbReference type="RefSeq" id="WP_346246268.1">
    <property type="nucleotide sequence ID" value="NZ_JBDIZK010000004.1"/>
</dbReference>
<dbReference type="EMBL" id="JBDIZK010000004">
    <property type="protein sequence ID" value="MEN3747275.1"/>
    <property type="molecule type" value="Genomic_DNA"/>
</dbReference>
<proteinExistence type="predicted"/>
<keyword evidence="3" id="KW-1185">Reference proteome</keyword>